<organism evidence="1 2">
    <name type="scientific">Laceyella putida</name>
    <dbReference type="NCBI Taxonomy" id="110101"/>
    <lineage>
        <taxon>Bacteria</taxon>
        <taxon>Bacillati</taxon>
        <taxon>Bacillota</taxon>
        <taxon>Bacilli</taxon>
        <taxon>Bacillales</taxon>
        <taxon>Thermoactinomycetaceae</taxon>
        <taxon>Laceyella</taxon>
    </lineage>
</organism>
<comment type="caution">
    <text evidence="1">The sequence shown here is derived from an EMBL/GenBank/DDBJ whole genome shotgun (WGS) entry which is preliminary data.</text>
</comment>
<evidence type="ECO:0000313" key="1">
    <source>
        <dbReference type="EMBL" id="MFC7441751.1"/>
    </source>
</evidence>
<dbReference type="RefSeq" id="WP_379865185.1">
    <property type="nucleotide sequence ID" value="NZ_JBHTBW010000034.1"/>
</dbReference>
<protein>
    <submittedName>
        <fullName evidence="1">Uncharacterized protein</fullName>
    </submittedName>
</protein>
<reference evidence="2" key="1">
    <citation type="journal article" date="2019" name="Int. J. Syst. Evol. Microbiol.">
        <title>The Global Catalogue of Microorganisms (GCM) 10K type strain sequencing project: providing services to taxonomists for standard genome sequencing and annotation.</title>
        <authorList>
            <consortium name="The Broad Institute Genomics Platform"/>
            <consortium name="The Broad Institute Genome Sequencing Center for Infectious Disease"/>
            <person name="Wu L."/>
            <person name="Ma J."/>
        </authorList>
    </citation>
    <scope>NUCLEOTIDE SEQUENCE [LARGE SCALE GENOMIC DNA]</scope>
    <source>
        <strain evidence="2">CGMCC 1.12942</strain>
    </source>
</reference>
<name>A0ABW2RL73_9BACL</name>
<sequence>MSLHAKNLVESTQKEEIRNEIDTSKIYKLVPGNNCRRALTFEELNNWDQVLLLNYASDPLGGTPVKLHKAGENKYRMQMQTSSRREKMTWIRGLKNGLILDEESTSTVWHFDHKGNNIYVISGYLGYLDWYHQEDSNKKWVYMSKDPLKWHLIPTN</sequence>
<gene>
    <name evidence="1" type="ORF">ACFQNG_11590</name>
</gene>
<dbReference type="EMBL" id="JBHTBW010000034">
    <property type="protein sequence ID" value="MFC7441751.1"/>
    <property type="molecule type" value="Genomic_DNA"/>
</dbReference>
<dbReference type="Proteomes" id="UP001596500">
    <property type="component" value="Unassembled WGS sequence"/>
</dbReference>
<accession>A0ABW2RL73</accession>
<keyword evidence="2" id="KW-1185">Reference proteome</keyword>
<proteinExistence type="predicted"/>
<evidence type="ECO:0000313" key="2">
    <source>
        <dbReference type="Proteomes" id="UP001596500"/>
    </source>
</evidence>